<gene>
    <name evidence="2" type="ORF">PR048_024033</name>
</gene>
<name>A0ABQ9GVR7_9NEOP</name>
<evidence type="ECO:0000313" key="2">
    <source>
        <dbReference type="EMBL" id="KAJ8876124.1"/>
    </source>
</evidence>
<organism evidence="2 3">
    <name type="scientific">Dryococelus australis</name>
    <dbReference type="NCBI Taxonomy" id="614101"/>
    <lineage>
        <taxon>Eukaryota</taxon>
        <taxon>Metazoa</taxon>
        <taxon>Ecdysozoa</taxon>
        <taxon>Arthropoda</taxon>
        <taxon>Hexapoda</taxon>
        <taxon>Insecta</taxon>
        <taxon>Pterygota</taxon>
        <taxon>Neoptera</taxon>
        <taxon>Polyneoptera</taxon>
        <taxon>Phasmatodea</taxon>
        <taxon>Verophasmatodea</taxon>
        <taxon>Anareolatae</taxon>
        <taxon>Phasmatidae</taxon>
        <taxon>Eurycanthinae</taxon>
        <taxon>Dryococelus</taxon>
    </lineage>
</organism>
<reference evidence="2 3" key="1">
    <citation type="submission" date="2023-02" db="EMBL/GenBank/DDBJ databases">
        <title>LHISI_Scaffold_Assembly.</title>
        <authorList>
            <person name="Stuart O.P."/>
            <person name="Cleave R."/>
            <person name="Magrath M.J.L."/>
            <person name="Mikheyev A.S."/>
        </authorList>
    </citation>
    <scope>NUCLEOTIDE SEQUENCE [LARGE SCALE GENOMIC DNA]</scope>
    <source>
        <strain evidence="2">Daus_M_001</strain>
        <tissue evidence="2">Leg muscle</tissue>
    </source>
</reference>
<accession>A0ABQ9GVR7</accession>
<evidence type="ECO:0000313" key="3">
    <source>
        <dbReference type="Proteomes" id="UP001159363"/>
    </source>
</evidence>
<sequence>MRVPPPPPALAGVAKKHGNRALICASSVLPRLLHGAGISTALFARLAPPKNVRTKLVSSKYPLEGGGNDLPNLVSACRFLTTLGYRDVCWYMGLPKALKTTRTAWTWGTSKPVSASLISSRSTGAPRSLAVGKRPAHVARAHVGASSIATRVHVPRLNVQTVMPRDEENFPPVPSRLRTRYGASSVSRTLDSVVSLHQSATGTLRIATKQHVCSLNSIPRQTCAAMDAIVTASVFGKRRDNLFQHNRRMCILGKVTSSHRIADITPSAHRFTVLTTANQGASGVLLSNSKYRNRIRLERASQKQSSDAHRIPYYRVKLCLERTINIKASERVNVDPLVHTVFDASWRTMAQLLPSAVTAGNQFAVHTGIFVHKSVGPSLQVIELANFSVLCGTFSDDPIISLAKLFVCKSSTLNLHLITSPTFRSRLVLHLSELRDALGSNPGKTGNVGQPAGKFTVASCGNTASRWGPRTRGRLRLIELSTRAGSRAYQIQKGRGPGRLIICGRDEEPVDRQRLIIHFLPSTHSVEPTSALGRTGFNPRPGHSQIFACVNRAGRCRWSVVFSRGYLVSPRPLIPALLLTDFDRPHRLSRPCCSEPPESLHSLKPDLVEDPLGWQNCFGVRSLWRRRVSIRTCGLRNLQWLKPLLPHVIRCRRIRARVKSTRNERTLGNSYTPFENRWERTRKRRPEIPSEVVNQWTRTRQELTSKPGPVTLISVFHGFPKSFQANVNVIWHCDKSSMRRECTIVHCDTETKREYQVGEKIRGEAGMILAPARKMGTLAKRGGERDRVRERERQRKRERQLDVRSEANHRLFQLQQFPSCTCRRTQYFILLLCLTASLGGYFHIECGNVSENAMLVSHPLPRGFLLQKAISDRQFQVFEMNFISISSPALNSNGATVFCVDLRPDLGSSFKPRWCNRALASYINPGIFVTASSASSIARTFEQFI</sequence>
<feature type="compositionally biased region" description="Basic and acidic residues" evidence="1">
    <location>
        <begin position="781"/>
        <end position="800"/>
    </location>
</feature>
<proteinExistence type="predicted"/>
<dbReference type="EMBL" id="JARBHB010000009">
    <property type="protein sequence ID" value="KAJ8876124.1"/>
    <property type="molecule type" value="Genomic_DNA"/>
</dbReference>
<feature type="region of interest" description="Disordered" evidence="1">
    <location>
        <begin position="779"/>
        <end position="800"/>
    </location>
</feature>
<protein>
    <submittedName>
        <fullName evidence="2">Uncharacterized protein</fullName>
    </submittedName>
</protein>
<evidence type="ECO:0000256" key="1">
    <source>
        <dbReference type="SAM" id="MobiDB-lite"/>
    </source>
</evidence>
<keyword evidence="3" id="KW-1185">Reference proteome</keyword>
<comment type="caution">
    <text evidence="2">The sequence shown here is derived from an EMBL/GenBank/DDBJ whole genome shotgun (WGS) entry which is preliminary data.</text>
</comment>
<dbReference type="Proteomes" id="UP001159363">
    <property type="component" value="Chromosome 8"/>
</dbReference>